<dbReference type="AlphaFoldDB" id="A0A0E0MV59"/>
<dbReference type="Gramene" id="ORUFI01G13650.1">
    <property type="protein sequence ID" value="ORUFI01G13650.1"/>
    <property type="gene ID" value="ORUFI01G13650"/>
</dbReference>
<protein>
    <submittedName>
        <fullName evidence="2">Uncharacterized protein</fullName>
    </submittedName>
</protein>
<organism evidence="2 3">
    <name type="scientific">Oryza rufipogon</name>
    <name type="common">Brownbeard rice</name>
    <name type="synonym">Asian wild rice</name>
    <dbReference type="NCBI Taxonomy" id="4529"/>
    <lineage>
        <taxon>Eukaryota</taxon>
        <taxon>Viridiplantae</taxon>
        <taxon>Streptophyta</taxon>
        <taxon>Embryophyta</taxon>
        <taxon>Tracheophyta</taxon>
        <taxon>Spermatophyta</taxon>
        <taxon>Magnoliopsida</taxon>
        <taxon>Liliopsida</taxon>
        <taxon>Poales</taxon>
        <taxon>Poaceae</taxon>
        <taxon>BOP clade</taxon>
        <taxon>Oryzoideae</taxon>
        <taxon>Oryzeae</taxon>
        <taxon>Oryzinae</taxon>
        <taxon>Oryza</taxon>
    </lineage>
</organism>
<evidence type="ECO:0000313" key="3">
    <source>
        <dbReference type="Proteomes" id="UP000008022"/>
    </source>
</evidence>
<accession>A0A0E0MV59</accession>
<dbReference type="EnsemblPlants" id="ORUFI01G13650.1">
    <property type="protein sequence ID" value="ORUFI01G13650.1"/>
    <property type="gene ID" value="ORUFI01G13650"/>
</dbReference>
<dbReference type="Proteomes" id="UP000008022">
    <property type="component" value="Unassembled WGS sequence"/>
</dbReference>
<dbReference type="HOGENOM" id="CLU_2835657_0_0_1"/>
<proteinExistence type="predicted"/>
<reference evidence="2" key="2">
    <citation type="submission" date="2015-06" db="UniProtKB">
        <authorList>
            <consortium name="EnsemblPlants"/>
        </authorList>
    </citation>
    <scope>IDENTIFICATION</scope>
</reference>
<name>A0A0E0MV59_ORYRU</name>
<sequence length="66" mass="7534">MAENELKDDGVRLQNRWKTGHWDMKELDASMNMLQRVGARKNNPCIQERDGPTHAMSETNGPSEAH</sequence>
<feature type="region of interest" description="Disordered" evidence="1">
    <location>
        <begin position="41"/>
        <end position="66"/>
    </location>
</feature>
<feature type="compositionally biased region" description="Polar residues" evidence="1">
    <location>
        <begin position="56"/>
        <end position="66"/>
    </location>
</feature>
<evidence type="ECO:0000256" key="1">
    <source>
        <dbReference type="SAM" id="MobiDB-lite"/>
    </source>
</evidence>
<reference evidence="3" key="1">
    <citation type="submission" date="2013-06" db="EMBL/GenBank/DDBJ databases">
        <authorList>
            <person name="Zhao Q."/>
        </authorList>
    </citation>
    <scope>NUCLEOTIDE SEQUENCE</scope>
    <source>
        <strain evidence="3">cv. W1943</strain>
    </source>
</reference>
<keyword evidence="3" id="KW-1185">Reference proteome</keyword>
<evidence type="ECO:0000313" key="2">
    <source>
        <dbReference type="EnsemblPlants" id="ORUFI01G13650.1"/>
    </source>
</evidence>